<keyword evidence="3" id="KW-0342">GTP-binding</keyword>
<protein>
    <submittedName>
        <fullName evidence="6">GTPase IMAP family member 7-like</fullName>
    </submittedName>
</protein>
<feature type="domain" description="AIG1-type G" evidence="5">
    <location>
        <begin position="4"/>
        <end position="212"/>
    </location>
</feature>
<dbReference type="PROSITE" id="PS51720">
    <property type="entry name" value="G_AIG1"/>
    <property type="match status" value="1"/>
</dbReference>
<evidence type="ECO:0000256" key="4">
    <source>
        <dbReference type="SAM" id="Phobius"/>
    </source>
</evidence>
<dbReference type="Pfam" id="PF04548">
    <property type="entry name" value="AIG1"/>
    <property type="match status" value="1"/>
</dbReference>
<keyword evidence="4" id="KW-1133">Transmembrane helix</keyword>
<keyword evidence="2" id="KW-0547">Nucleotide-binding</keyword>
<keyword evidence="7" id="KW-1185">Reference proteome</keyword>
<dbReference type="Gene3D" id="3.40.50.300">
    <property type="entry name" value="P-loop containing nucleotide triphosphate hydrolases"/>
    <property type="match status" value="1"/>
</dbReference>
<dbReference type="AlphaFoldDB" id="A0AAV1HLK7"/>
<gene>
    <name evidence="6" type="ORF">XNOV1_A001459</name>
</gene>
<dbReference type="Proteomes" id="UP001178508">
    <property type="component" value="Chromosome 23"/>
</dbReference>
<evidence type="ECO:0000313" key="7">
    <source>
        <dbReference type="Proteomes" id="UP001178508"/>
    </source>
</evidence>
<sequence>MDASTTKRVLLLGKTGVGKSSLANTIFGETIFQINHLSGSKNHSTQAETKSIHGRSLTLIDAPSFFDAGSSKEVMKPEIVRCTTECAPGPHVFLIVLKVEKFTEQERAVITNILDFFSEDALKYAAVVFTHGDQLPEGVKIEEYVSQSEGLSDLVKKCGGRCHVVDNKYWKTDEDDYRSNQFQVAELVKTIDNIVVDNEEGFYTNAMLQEVEKAIQKEEERIKRSSGNMSQDEIRKQAVGNVFKMMTDNSPRRWMKGLAALAVIAGILAALAHILIDSNVGKAITEATLIEQIVTPIATVVEEITEKVPEVSESVGGIVETVTDVIQPTVETPPTLDFFDICSDLFERIYDPWNPFE</sequence>
<reference evidence="6" key="1">
    <citation type="submission" date="2023-08" db="EMBL/GenBank/DDBJ databases">
        <authorList>
            <person name="Alioto T."/>
            <person name="Alioto T."/>
            <person name="Gomez Garrido J."/>
        </authorList>
    </citation>
    <scope>NUCLEOTIDE SEQUENCE</scope>
</reference>
<keyword evidence="4" id="KW-0812">Transmembrane</keyword>
<dbReference type="SUPFAM" id="SSF52540">
    <property type="entry name" value="P-loop containing nucleoside triphosphate hydrolases"/>
    <property type="match status" value="1"/>
</dbReference>
<accession>A0AAV1HLK7</accession>
<dbReference type="PANTHER" id="PTHR10903:SF62">
    <property type="entry name" value="GTPASE IMAP FAMILY MEMBER 4-LIKE-RELATED"/>
    <property type="match status" value="1"/>
</dbReference>
<evidence type="ECO:0000313" key="6">
    <source>
        <dbReference type="EMBL" id="CAJ1086074.1"/>
    </source>
</evidence>
<dbReference type="GO" id="GO:0005525">
    <property type="term" value="F:GTP binding"/>
    <property type="evidence" value="ECO:0007669"/>
    <property type="project" value="UniProtKB-KW"/>
</dbReference>
<dbReference type="FunFam" id="3.40.50.300:FF:000366">
    <property type="entry name" value="GTPase, IMAP family member 2"/>
    <property type="match status" value="1"/>
</dbReference>
<name>A0AAV1HLK7_XYRNO</name>
<dbReference type="InterPro" id="IPR006703">
    <property type="entry name" value="G_AIG1"/>
</dbReference>
<dbReference type="EMBL" id="OY660886">
    <property type="protein sequence ID" value="CAJ1086074.1"/>
    <property type="molecule type" value="Genomic_DNA"/>
</dbReference>
<feature type="transmembrane region" description="Helical" evidence="4">
    <location>
        <begin position="254"/>
        <end position="276"/>
    </location>
</feature>
<organism evidence="6 7">
    <name type="scientific">Xyrichtys novacula</name>
    <name type="common">Pearly razorfish</name>
    <name type="synonym">Hemipteronotus novacula</name>
    <dbReference type="NCBI Taxonomy" id="13765"/>
    <lineage>
        <taxon>Eukaryota</taxon>
        <taxon>Metazoa</taxon>
        <taxon>Chordata</taxon>
        <taxon>Craniata</taxon>
        <taxon>Vertebrata</taxon>
        <taxon>Euteleostomi</taxon>
        <taxon>Actinopterygii</taxon>
        <taxon>Neopterygii</taxon>
        <taxon>Teleostei</taxon>
        <taxon>Neoteleostei</taxon>
        <taxon>Acanthomorphata</taxon>
        <taxon>Eupercaria</taxon>
        <taxon>Labriformes</taxon>
        <taxon>Labridae</taxon>
        <taxon>Xyrichtys</taxon>
    </lineage>
</organism>
<evidence type="ECO:0000256" key="1">
    <source>
        <dbReference type="ARBA" id="ARBA00008535"/>
    </source>
</evidence>
<dbReference type="InterPro" id="IPR045058">
    <property type="entry name" value="GIMA/IAN/Toc"/>
</dbReference>
<proteinExistence type="inferred from homology"/>
<keyword evidence="4" id="KW-0472">Membrane</keyword>
<dbReference type="InterPro" id="IPR027417">
    <property type="entry name" value="P-loop_NTPase"/>
</dbReference>
<comment type="similarity">
    <text evidence="1">Belongs to the TRAFAC class TrmE-Era-EngA-EngB-Septin-like GTPase superfamily. AIG1/Toc34/Toc159-like paraseptin GTPase family. IAN subfamily.</text>
</comment>
<evidence type="ECO:0000256" key="3">
    <source>
        <dbReference type="ARBA" id="ARBA00023134"/>
    </source>
</evidence>
<evidence type="ECO:0000259" key="5">
    <source>
        <dbReference type="PROSITE" id="PS51720"/>
    </source>
</evidence>
<evidence type="ECO:0000256" key="2">
    <source>
        <dbReference type="ARBA" id="ARBA00022741"/>
    </source>
</evidence>
<dbReference type="PANTHER" id="PTHR10903">
    <property type="entry name" value="GTPASE, IMAP FAMILY MEMBER-RELATED"/>
    <property type="match status" value="1"/>
</dbReference>